<keyword evidence="3" id="KW-0489">Methyltransferase</keyword>
<feature type="coiled-coil region" evidence="1">
    <location>
        <begin position="232"/>
        <end position="308"/>
    </location>
</feature>
<dbReference type="GO" id="GO:0008168">
    <property type="term" value="F:methyltransferase activity"/>
    <property type="evidence" value="ECO:0007669"/>
    <property type="project" value="UniProtKB-KW"/>
</dbReference>
<dbReference type="GO" id="GO:0032259">
    <property type="term" value="P:methylation"/>
    <property type="evidence" value="ECO:0007669"/>
    <property type="project" value="UniProtKB-KW"/>
</dbReference>
<dbReference type="Proteomes" id="UP001172630">
    <property type="component" value="Unassembled WGS sequence"/>
</dbReference>
<sequence length="445" mass="49934">MAATITSYAQNREDVILNRIFQDLKDGFYIDIGAYHPTVASVTKTFYDRGWSGVNVEPGPVFDELERARPRDVNLKAAVVDYDGEIGFLENSSNPGMSKVMPAEVHHDHNVSTEQISRVSAITLNSLVAKYAKDRTINFLKIDAEGAEMAIIRSTNWKVIRPQVMVIEATAPWSNELVNQEWEPKLLTNNYIRAFFDGINVFYLRDEDKELLSRFDMPLNVLDNYGIFDQGAQQLRIDQAELSARNTELTEKLTAAKARSDTLAASLDLSRDEVTRLRAMIADAQSDAQDAQRDLQRVAARAARYDRLVSSLRDPDGPRALRIVLPLARVVRKISHVIGSRPKVPMAPHDISKTSALLAGPRRLSPKRIALAIYRRFLGPVVRPSMGRIRLFMMQPVSDQVARVNDQVAGLRSLVETQQRTGEMASEHIKSLEALIITIASQTRK</sequence>
<organism evidence="3 4">
    <name type="scientific">Rhizobium calliandrae</name>
    <dbReference type="NCBI Taxonomy" id="1312182"/>
    <lineage>
        <taxon>Bacteria</taxon>
        <taxon>Pseudomonadati</taxon>
        <taxon>Pseudomonadota</taxon>
        <taxon>Alphaproteobacteria</taxon>
        <taxon>Hyphomicrobiales</taxon>
        <taxon>Rhizobiaceae</taxon>
        <taxon>Rhizobium/Agrobacterium group</taxon>
        <taxon>Rhizobium</taxon>
    </lineage>
</organism>
<reference evidence="3" key="1">
    <citation type="submission" date="2023-06" db="EMBL/GenBank/DDBJ databases">
        <title>Phylogenetic Diversity of Rhizobium strains.</title>
        <authorList>
            <person name="Moura F.T."/>
            <person name="Helene L.C.F."/>
            <person name="Hungria M."/>
        </authorList>
    </citation>
    <scope>NUCLEOTIDE SEQUENCE</scope>
    <source>
        <strain evidence="3">CCGE524</strain>
    </source>
</reference>
<accession>A0ABT7KQ75</accession>
<feature type="domain" description="Methyltransferase FkbM" evidence="2">
    <location>
        <begin position="31"/>
        <end position="176"/>
    </location>
</feature>
<keyword evidence="3" id="KW-0808">Transferase</keyword>
<dbReference type="InterPro" id="IPR006342">
    <property type="entry name" value="FkbM_mtfrase"/>
</dbReference>
<protein>
    <submittedName>
        <fullName evidence="3">FkbM family methyltransferase</fullName>
    </submittedName>
</protein>
<dbReference type="EMBL" id="JARFYN010000110">
    <property type="protein sequence ID" value="MDL2410791.1"/>
    <property type="molecule type" value="Genomic_DNA"/>
</dbReference>
<dbReference type="NCBIfam" id="TIGR01444">
    <property type="entry name" value="fkbM_fam"/>
    <property type="match status" value="1"/>
</dbReference>
<dbReference type="PANTHER" id="PTHR34009">
    <property type="entry name" value="PROTEIN STAR"/>
    <property type="match status" value="1"/>
</dbReference>
<dbReference type="InterPro" id="IPR029063">
    <property type="entry name" value="SAM-dependent_MTases_sf"/>
</dbReference>
<keyword evidence="1" id="KW-0175">Coiled coil</keyword>
<dbReference type="Pfam" id="PF05050">
    <property type="entry name" value="Methyltransf_21"/>
    <property type="match status" value="1"/>
</dbReference>
<name>A0ABT7KQ75_9HYPH</name>
<gene>
    <name evidence="3" type="ORF">PY650_35675</name>
</gene>
<evidence type="ECO:0000256" key="1">
    <source>
        <dbReference type="SAM" id="Coils"/>
    </source>
</evidence>
<comment type="caution">
    <text evidence="3">The sequence shown here is derived from an EMBL/GenBank/DDBJ whole genome shotgun (WGS) entry which is preliminary data.</text>
</comment>
<dbReference type="SUPFAM" id="SSF53335">
    <property type="entry name" value="S-adenosyl-L-methionine-dependent methyltransferases"/>
    <property type="match status" value="1"/>
</dbReference>
<dbReference type="Gene3D" id="3.40.50.150">
    <property type="entry name" value="Vaccinia Virus protein VP39"/>
    <property type="match status" value="1"/>
</dbReference>
<dbReference type="RefSeq" id="WP_285884775.1">
    <property type="nucleotide sequence ID" value="NZ_JARFYN010000110.1"/>
</dbReference>
<dbReference type="PANTHER" id="PTHR34009:SF2">
    <property type="entry name" value="PROTEIN STAR"/>
    <property type="match status" value="1"/>
</dbReference>
<evidence type="ECO:0000259" key="2">
    <source>
        <dbReference type="Pfam" id="PF05050"/>
    </source>
</evidence>
<dbReference type="InterPro" id="IPR053202">
    <property type="entry name" value="EGF_Rcpt_Signaling_Reg"/>
</dbReference>
<evidence type="ECO:0000313" key="3">
    <source>
        <dbReference type="EMBL" id="MDL2410791.1"/>
    </source>
</evidence>
<evidence type="ECO:0000313" key="4">
    <source>
        <dbReference type="Proteomes" id="UP001172630"/>
    </source>
</evidence>
<proteinExistence type="predicted"/>
<keyword evidence="4" id="KW-1185">Reference proteome</keyword>